<dbReference type="Proteomes" id="UP000028486">
    <property type="component" value="Plasmid pCIG1485E"/>
</dbReference>
<dbReference type="AlphaFoldDB" id="A0A076FIC9"/>
<sequence length="250" mass="28827">MSSKPMPMISNEGLKILIHGKQSNLFDFLEEQTIETPEPLKESKISIEPKEIKISTLDYSDVPETNIEDLLSQMQGLIKSGVIKQTDKYFRLWLGYRPNVIKASFNDTYNVMAIAWSDSAIYYDIFNNGGEQMSTEDYLNACDVAGAYTKRAWQHFNDNKNITPANIIEFFKIKEHIRAVIFANGTKEECEKAAQVLIEWNRNHIKSLEELHADKRYDFIRIHRRKGEIESTRCMNGECIGGIMTREVAF</sequence>
<gene>
    <name evidence="1" type="ORF">CIG1485E_a0099</name>
</gene>
<proteinExistence type="predicted"/>
<evidence type="ECO:0000313" key="1">
    <source>
        <dbReference type="EMBL" id="AII15624.1"/>
    </source>
</evidence>
<dbReference type="OrthoDB" id="5366131at2"/>
<name>A0A076FIC9_9BACT</name>
<accession>A0A076FIC9</accession>
<dbReference type="eggNOG" id="ENOG5031A0V">
    <property type="taxonomic scope" value="Bacteria"/>
</dbReference>
<keyword evidence="1" id="KW-0614">Plasmid</keyword>
<dbReference type="RefSeq" id="WP_041572739.1">
    <property type="nucleotide sequence ID" value="NZ_CP009044.1"/>
</dbReference>
<protein>
    <submittedName>
        <fullName evidence="1">Uncharacterized protein</fullName>
    </submittedName>
</protein>
<evidence type="ECO:0000313" key="2">
    <source>
        <dbReference type="Proteomes" id="UP000028486"/>
    </source>
</evidence>
<dbReference type="EMBL" id="CP009044">
    <property type="protein sequence ID" value="AII15624.1"/>
    <property type="molecule type" value="Genomic_DNA"/>
</dbReference>
<reference evidence="1 2" key="1">
    <citation type="journal article" date="2014" name="Genome Announc.">
        <title>Complete Genome Sequence of Campylobacter iguaniorum Strain 1485ET, Isolated from a Bearded Dragon (Pogona vitticeps).</title>
        <authorList>
            <person name="Gilbert M.J."/>
            <person name="Miller W.G."/>
            <person name="Yee E."/>
            <person name="Kik M."/>
            <person name="Wagenaar J.A."/>
            <person name="Duim B."/>
        </authorList>
    </citation>
    <scope>NUCLEOTIDE SEQUENCE [LARGE SCALE GENOMIC DNA]</scope>
    <source>
        <strain evidence="1 2">1485E</strain>
        <plasmid evidence="1">pCIG1485E</plasmid>
    </source>
</reference>
<geneLocation type="plasmid" evidence="1 2">
    <name>pCIG1485E</name>
</geneLocation>
<dbReference type="KEGG" id="caj:CIG1485E_a0099"/>
<organism evidence="1 2">
    <name type="scientific">Campylobacter iguaniorum</name>
    <dbReference type="NCBI Taxonomy" id="1244531"/>
    <lineage>
        <taxon>Bacteria</taxon>
        <taxon>Pseudomonadati</taxon>
        <taxon>Campylobacterota</taxon>
        <taxon>Epsilonproteobacteria</taxon>
        <taxon>Campylobacterales</taxon>
        <taxon>Campylobacteraceae</taxon>
        <taxon>Campylobacter</taxon>
    </lineage>
</organism>
<keyword evidence="2" id="KW-1185">Reference proteome</keyword>
<dbReference type="HOGENOM" id="CLU_1109811_0_0_7"/>